<gene>
    <name evidence="1" type="ORF">B0I35DRAFT_512951</name>
</gene>
<evidence type="ECO:0000313" key="1">
    <source>
        <dbReference type="EMBL" id="KAH7317186.1"/>
    </source>
</evidence>
<reference evidence="1" key="1">
    <citation type="journal article" date="2021" name="Nat. Commun.">
        <title>Genetic determinants of endophytism in the Arabidopsis root mycobiome.</title>
        <authorList>
            <person name="Mesny F."/>
            <person name="Miyauchi S."/>
            <person name="Thiergart T."/>
            <person name="Pickel B."/>
            <person name="Atanasova L."/>
            <person name="Karlsson M."/>
            <person name="Huettel B."/>
            <person name="Barry K.W."/>
            <person name="Haridas S."/>
            <person name="Chen C."/>
            <person name="Bauer D."/>
            <person name="Andreopoulos W."/>
            <person name="Pangilinan J."/>
            <person name="LaButti K."/>
            <person name="Riley R."/>
            <person name="Lipzen A."/>
            <person name="Clum A."/>
            <person name="Drula E."/>
            <person name="Henrissat B."/>
            <person name="Kohler A."/>
            <person name="Grigoriev I.V."/>
            <person name="Martin F.M."/>
            <person name="Hacquard S."/>
        </authorList>
    </citation>
    <scope>NUCLEOTIDE SEQUENCE</scope>
    <source>
        <strain evidence="1">MPI-CAGE-CH-0235</strain>
    </source>
</reference>
<organism evidence="1 2">
    <name type="scientific">Stachybotrys elegans</name>
    <dbReference type="NCBI Taxonomy" id="80388"/>
    <lineage>
        <taxon>Eukaryota</taxon>
        <taxon>Fungi</taxon>
        <taxon>Dikarya</taxon>
        <taxon>Ascomycota</taxon>
        <taxon>Pezizomycotina</taxon>
        <taxon>Sordariomycetes</taxon>
        <taxon>Hypocreomycetidae</taxon>
        <taxon>Hypocreales</taxon>
        <taxon>Stachybotryaceae</taxon>
        <taxon>Stachybotrys</taxon>
    </lineage>
</organism>
<name>A0A8K0SVN1_9HYPO</name>
<evidence type="ECO:0000313" key="2">
    <source>
        <dbReference type="Proteomes" id="UP000813444"/>
    </source>
</evidence>
<comment type="caution">
    <text evidence="1">The sequence shown here is derived from an EMBL/GenBank/DDBJ whole genome shotgun (WGS) entry which is preliminary data.</text>
</comment>
<sequence length="655" mass="72778">MGQRHQLFVIAKVGPYYRSLAAVHHQWLYGFSALRQCCILLGIFSHPKNHGALQQELRSADEFFREKGPPPREPQALDYNHAGPCPFPFITTCLMVGASYAPTEDRVALVHEEPLGLGFDQGDNNDGITILDITDLNNVKYCFVHWTPSLLSESEDPQDEPLLHPLTGRQYATRYYPENHEMYQLWGHIADSLDRWPLINVQNLADAWPWGKWHLTDTSSTHTDSHPQSGPASLMEQTADRIVDAVLSTDDVDALDHVRDTRNIHQLLKQALLKRADTMCSSPASAALLSLAYENDQVLDWGMFSNLDVTTIKAALQTPQLLNVKSLCLPGQLFQSPDELWRTLGGSPKLTELVVLDDPSRQDDQGSTQLCTALLSSEHALPPSLETLTTSGPFSNAIRNRSWLPEAETGASSLFPVVQLLVSHKTNPDGWVNPHEYFFLGDCLLSPVRFINGLLRFIRVLNNRDSLTSQNKGHSLAVCMAAASPSIGDLDIGSIGPFPAEAYTVGRSAYCSSISRNCYTPMRNLVPGQWTVMLARKSTIGLRAFQDEPVDYTFHYAFVRSKVTITSRVPSEDEVPARPEDLDVFDMEGFIKEHGKDPADLQDALGKLKARAYGESVAPERDDILVALGKEEACVLLNDFMRGLSKVRALGVEDF</sequence>
<dbReference type="OrthoDB" id="3515175at2759"/>
<keyword evidence="2" id="KW-1185">Reference proteome</keyword>
<dbReference type="AlphaFoldDB" id="A0A8K0SVN1"/>
<proteinExistence type="predicted"/>
<dbReference type="Proteomes" id="UP000813444">
    <property type="component" value="Unassembled WGS sequence"/>
</dbReference>
<protein>
    <submittedName>
        <fullName evidence="1">Uncharacterized protein</fullName>
    </submittedName>
</protein>
<accession>A0A8K0SVN1</accession>
<dbReference type="EMBL" id="JAGPNK010000008">
    <property type="protein sequence ID" value="KAH7317186.1"/>
    <property type="molecule type" value="Genomic_DNA"/>
</dbReference>